<dbReference type="InterPro" id="IPR006283">
    <property type="entry name" value="ThiL-like"/>
</dbReference>
<dbReference type="Proteomes" id="UP000533017">
    <property type="component" value="Unassembled WGS sequence"/>
</dbReference>
<comment type="pathway">
    <text evidence="1">Cofactor biosynthesis; thiamine diphosphate biosynthesis; thiamine diphosphate from thiamine phosphate: step 1/1.</text>
</comment>
<feature type="compositionally biased region" description="Polar residues" evidence="2">
    <location>
        <begin position="13"/>
        <end position="25"/>
    </location>
</feature>
<feature type="binding site" evidence="1">
    <location>
        <position position="112"/>
    </location>
    <ligand>
        <name>Mg(2+)</name>
        <dbReference type="ChEBI" id="CHEBI:18420"/>
        <label>4</label>
    </ligand>
</feature>
<comment type="caution">
    <text evidence="4">The sequence shown here is derived from an EMBL/GenBank/DDBJ whole genome shotgun (WGS) entry which is preliminary data.</text>
</comment>
<comment type="similarity">
    <text evidence="1">Belongs to the thiamine-monophosphate kinase family.</text>
</comment>
<keyword evidence="1" id="KW-0547">Nucleotide-binding</keyword>
<accession>A0ABX2RXV3</accession>
<dbReference type="PANTHER" id="PTHR30270">
    <property type="entry name" value="THIAMINE-MONOPHOSPHATE KINASE"/>
    <property type="match status" value="1"/>
</dbReference>
<feature type="binding site" evidence="1">
    <location>
        <position position="67"/>
    </location>
    <ligand>
        <name>Mg(2+)</name>
        <dbReference type="ChEBI" id="CHEBI:18420"/>
        <label>4</label>
    </ligand>
</feature>
<feature type="binding site" evidence="1">
    <location>
        <position position="250"/>
    </location>
    <ligand>
        <name>Mg(2+)</name>
        <dbReference type="ChEBI" id="CHEBI:18420"/>
        <label>5</label>
    </ligand>
</feature>
<dbReference type="CDD" id="cd02194">
    <property type="entry name" value="ThiL"/>
    <property type="match status" value="1"/>
</dbReference>
<name>A0ABX2RXV3_9ACTN</name>
<dbReference type="Gene3D" id="3.90.650.10">
    <property type="entry name" value="PurM-like C-terminal domain"/>
    <property type="match status" value="1"/>
</dbReference>
<dbReference type="Gene3D" id="3.30.1330.10">
    <property type="entry name" value="PurM-like, N-terminal domain"/>
    <property type="match status" value="1"/>
</dbReference>
<dbReference type="Pfam" id="PF00586">
    <property type="entry name" value="AIRS"/>
    <property type="match status" value="1"/>
</dbReference>
<comment type="catalytic activity">
    <reaction evidence="1">
        <text>thiamine phosphate + ATP = thiamine diphosphate + ADP</text>
        <dbReference type="Rhea" id="RHEA:15913"/>
        <dbReference type="ChEBI" id="CHEBI:30616"/>
        <dbReference type="ChEBI" id="CHEBI:37575"/>
        <dbReference type="ChEBI" id="CHEBI:58937"/>
        <dbReference type="ChEBI" id="CHEBI:456216"/>
        <dbReference type="EC" id="2.7.4.16"/>
    </reaction>
</comment>
<feature type="binding site" evidence="1">
    <location>
        <position position="83"/>
    </location>
    <ligand>
        <name>Mg(2+)</name>
        <dbReference type="ChEBI" id="CHEBI:18420"/>
        <label>1</label>
    </ligand>
</feature>
<feature type="binding site" evidence="1">
    <location>
        <position position="185"/>
    </location>
    <ligand>
        <name>ATP</name>
        <dbReference type="ChEBI" id="CHEBI:30616"/>
    </ligand>
</feature>
<dbReference type="NCBIfam" id="NF004351">
    <property type="entry name" value="PRK05731.1-4"/>
    <property type="match status" value="1"/>
</dbReference>
<feature type="binding site" evidence="1">
    <location>
        <position position="247"/>
    </location>
    <ligand>
        <name>Mg(2+)</name>
        <dbReference type="ChEBI" id="CHEBI:18420"/>
        <label>3</label>
    </ligand>
</feature>
<gene>
    <name evidence="1" type="primary">thiL</name>
    <name evidence="4" type="ORF">FHR37_001044</name>
</gene>
<feature type="binding site" evidence="1">
    <location>
        <position position="90"/>
    </location>
    <ligand>
        <name>substrate</name>
    </ligand>
</feature>
<sequence length="363" mass="37093">MRADINDARSGAAQVTQIRGTQAGSRRSDGGEGTGGSVAELGEFGLIAAMSARLPTGPDVLLGPGDDAAVISVPDNRVVATTDMLVEGRHFRRDWSPAYDVGRKAAAQNLADVAAMGAVPTALLVSFGAPPDLPAQWALEFADGLRDETTAAGASVAGGDVVASGPIVISITALGTLQGRAPLTRSGARSGDVVAVCGRLGWSAAGLTVLGRGFRSPRVVVEAHRRPEPPYDAGPEAAALGASALIDVSDGLLADLGHVARASGVRIDVDTSTLEVADPLRAVAAAINADPLAFVLTGGEDHALAATFGPDVELPERWQVVGRVLPAQERGQQAEGQPRPSDEPPVTVDGEVYDGPAGHDHFR</sequence>
<dbReference type="GO" id="GO:0009030">
    <property type="term" value="F:thiamine-phosphate kinase activity"/>
    <property type="evidence" value="ECO:0007669"/>
    <property type="project" value="UniProtKB-EC"/>
</dbReference>
<dbReference type="RefSeq" id="WP_092888887.1">
    <property type="nucleotide sequence ID" value="NZ_FOOI01000019.1"/>
</dbReference>
<protein>
    <recommendedName>
        <fullName evidence="1">Thiamine-monophosphate kinase</fullName>
        <shortName evidence="1">TMP kinase</shortName>
        <shortName evidence="1">Thiamine-phosphate kinase</shortName>
        <ecNumber evidence="1">2.7.4.16</ecNumber>
    </recommendedName>
</protein>
<comment type="function">
    <text evidence="1">Catalyzes the ATP-dependent phosphorylation of thiamine-monophosphate (TMP) to form thiamine-pyrophosphate (TPP), the active form of vitamin B1.</text>
</comment>
<organism evidence="4 5">
    <name type="scientific">Actinopolymorpha cephalotaxi</name>
    <dbReference type="NCBI Taxonomy" id="504797"/>
    <lineage>
        <taxon>Bacteria</taxon>
        <taxon>Bacillati</taxon>
        <taxon>Actinomycetota</taxon>
        <taxon>Actinomycetes</taxon>
        <taxon>Propionibacteriales</taxon>
        <taxon>Actinopolymorphaceae</taxon>
        <taxon>Actinopolymorpha</taxon>
    </lineage>
</organism>
<dbReference type="SUPFAM" id="SSF56042">
    <property type="entry name" value="PurM C-terminal domain-like"/>
    <property type="match status" value="1"/>
</dbReference>
<feature type="domain" description="PurM-like N-terminal" evidence="3">
    <location>
        <begin position="65"/>
        <end position="176"/>
    </location>
</feature>
<keyword evidence="1" id="KW-0784">Thiamine biosynthesis</keyword>
<proteinExistence type="inferred from homology"/>
<keyword evidence="1" id="KW-0479">Metal-binding</keyword>
<dbReference type="HAMAP" id="MF_02128">
    <property type="entry name" value="TMP_kinase"/>
    <property type="match status" value="1"/>
</dbReference>
<keyword evidence="1" id="KW-0460">Magnesium</keyword>
<feature type="binding site" evidence="1">
    <location>
        <position position="249"/>
    </location>
    <ligand>
        <name>ATP</name>
        <dbReference type="ChEBI" id="CHEBI:30616"/>
    </ligand>
</feature>
<dbReference type="EMBL" id="JACBZA010000001">
    <property type="protein sequence ID" value="NYH82193.1"/>
    <property type="molecule type" value="Genomic_DNA"/>
</dbReference>
<feature type="binding site" evidence="1">
    <location>
        <position position="160"/>
    </location>
    <ligand>
        <name>Mg(2+)</name>
        <dbReference type="ChEBI" id="CHEBI:18420"/>
        <label>1</label>
    </ligand>
</feature>
<dbReference type="PANTHER" id="PTHR30270:SF0">
    <property type="entry name" value="THIAMINE-MONOPHOSPHATE KINASE"/>
    <property type="match status" value="1"/>
</dbReference>
<feature type="binding site" evidence="1">
    <location>
        <position position="112"/>
    </location>
    <ligand>
        <name>Mg(2+)</name>
        <dbReference type="ChEBI" id="CHEBI:18420"/>
        <label>2</label>
    </ligand>
</feature>
<evidence type="ECO:0000256" key="2">
    <source>
        <dbReference type="SAM" id="MobiDB-lite"/>
    </source>
</evidence>
<evidence type="ECO:0000313" key="4">
    <source>
        <dbReference type="EMBL" id="NYH82193.1"/>
    </source>
</evidence>
<feature type="binding site" evidence="1">
    <location>
        <position position="300"/>
    </location>
    <ligand>
        <name>substrate</name>
    </ligand>
</feature>
<keyword evidence="5" id="KW-1185">Reference proteome</keyword>
<feature type="binding site" evidence="1">
    <location>
        <position position="83"/>
    </location>
    <ligand>
        <name>Mg(2+)</name>
        <dbReference type="ChEBI" id="CHEBI:18420"/>
        <label>2</label>
    </ligand>
</feature>
<reference evidence="4 5" key="1">
    <citation type="submission" date="2020-07" db="EMBL/GenBank/DDBJ databases">
        <title>Sequencing the genomes of 1000 actinobacteria strains.</title>
        <authorList>
            <person name="Klenk H.-P."/>
        </authorList>
    </citation>
    <scope>NUCLEOTIDE SEQUENCE [LARGE SCALE GENOMIC DNA]</scope>
    <source>
        <strain evidence="4 5">DSM 45117</strain>
    </source>
</reference>
<feature type="region of interest" description="Disordered" evidence="2">
    <location>
        <begin position="1"/>
        <end position="35"/>
    </location>
</feature>
<dbReference type="EC" id="2.7.4.16" evidence="1"/>
<dbReference type="InterPro" id="IPR036676">
    <property type="entry name" value="PurM-like_C_sf"/>
</dbReference>
<evidence type="ECO:0000256" key="1">
    <source>
        <dbReference type="HAMAP-Rule" id="MF_02128"/>
    </source>
</evidence>
<dbReference type="NCBIfam" id="TIGR01379">
    <property type="entry name" value="thiL"/>
    <property type="match status" value="1"/>
</dbReference>
<comment type="caution">
    <text evidence="1">Lacks conserved residue(s) required for the propagation of feature annotation.</text>
</comment>
<dbReference type="InterPro" id="IPR016188">
    <property type="entry name" value="PurM-like_N"/>
</dbReference>
<feature type="binding site" evidence="1">
    <location>
        <position position="112"/>
    </location>
    <ligand>
        <name>Mg(2+)</name>
        <dbReference type="ChEBI" id="CHEBI:18420"/>
        <label>3</label>
    </ligand>
</feature>
<keyword evidence="1 4" id="KW-0808">Transferase</keyword>
<dbReference type="InterPro" id="IPR036921">
    <property type="entry name" value="PurM-like_N_sf"/>
</dbReference>
<feature type="region of interest" description="Disordered" evidence="2">
    <location>
        <begin position="329"/>
        <end position="363"/>
    </location>
</feature>
<keyword evidence="1 4" id="KW-0418">Kinase</keyword>
<feature type="binding site" evidence="1">
    <location>
        <position position="82"/>
    </location>
    <ligand>
        <name>Mg(2+)</name>
        <dbReference type="ChEBI" id="CHEBI:18420"/>
        <label>1</label>
    </ligand>
</feature>
<comment type="miscellaneous">
    <text evidence="1">Reaction mechanism of ThiL seems to utilize a direct, inline transfer of the gamma-phosphate of ATP to TMP rather than a phosphorylated enzyme intermediate.</text>
</comment>
<feature type="binding site" evidence="1">
    <location>
        <position position="67"/>
    </location>
    <ligand>
        <name>Mg(2+)</name>
        <dbReference type="ChEBI" id="CHEBI:18420"/>
        <label>3</label>
    </ligand>
</feature>
<feature type="binding site" evidence="1">
    <location>
        <position position="81"/>
    </location>
    <ligand>
        <name>Mg(2+)</name>
        <dbReference type="ChEBI" id="CHEBI:18420"/>
        <label>4</label>
    </ligand>
</feature>
<dbReference type="SUPFAM" id="SSF55326">
    <property type="entry name" value="PurM N-terminal domain-like"/>
    <property type="match status" value="1"/>
</dbReference>
<feature type="binding site" evidence="1">
    <location>
        <begin position="159"/>
        <end position="160"/>
    </location>
    <ligand>
        <name>ATP</name>
        <dbReference type="ChEBI" id="CHEBI:30616"/>
    </ligand>
</feature>
<evidence type="ECO:0000313" key="5">
    <source>
        <dbReference type="Proteomes" id="UP000533017"/>
    </source>
</evidence>
<keyword evidence="1" id="KW-0067">ATP-binding</keyword>
<evidence type="ECO:0000259" key="3">
    <source>
        <dbReference type="Pfam" id="PF00586"/>
    </source>
</evidence>